<dbReference type="NCBIfam" id="TIGR02868">
    <property type="entry name" value="CydC"/>
    <property type="match status" value="1"/>
</dbReference>
<evidence type="ECO:0000313" key="10">
    <source>
        <dbReference type="EMBL" id="QWC14961.1"/>
    </source>
</evidence>
<dbReference type="InterPro" id="IPR011527">
    <property type="entry name" value="ABC1_TM_dom"/>
</dbReference>
<organism evidence="10 11">
    <name type="scientific">Cellulomonas dongxiuzhuiae</name>
    <dbReference type="NCBI Taxonomy" id="2819979"/>
    <lineage>
        <taxon>Bacteria</taxon>
        <taxon>Bacillati</taxon>
        <taxon>Actinomycetota</taxon>
        <taxon>Actinomycetes</taxon>
        <taxon>Micrococcales</taxon>
        <taxon>Cellulomonadaceae</taxon>
        <taxon>Cellulomonas</taxon>
    </lineage>
</organism>
<dbReference type="SMART" id="SM00382">
    <property type="entry name" value="AAA"/>
    <property type="match status" value="1"/>
</dbReference>
<accession>A0ABX8GHF3</accession>
<dbReference type="SUPFAM" id="SSF52540">
    <property type="entry name" value="P-loop containing nucleoside triphosphate hydrolases"/>
    <property type="match status" value="1"/>
</dbReference>
<dbReference type="PANTHER" id="PTHR24221">
    <property type="entry name" value="ATP-BINDING CASSETTE SUB-FAMILY B"/>
    <property type="match status" value="1"/>
</dbReference>
<feature type="domain" description="ABC transporter" evidence="8">
    <location>
        <begin position="358"/>
        <end position="597"/>
    </location>
</feature>
<keyword evidence="11" id="KW-1185">Reference proteome</keyword>
<gene>
    <name evidence="10" type="primary">cydC</name>
    <name evidence="10" type="ORF">KKR89_11465</name>
</gene>
<dbReference type="InterPro" id="IPR039421">
    <property type="entry name" value="Type_1_exporter"/>
</dbReference>
<dbReference type="Gene3D" id="3.40.50.300">
    <property type="entry name" value="P-loop containing nucleotide triphosphate hydrolases"/>
    <property type="match status" value="1"/>
</dbReference>
<comment type="subcellular location">
    <subcellularLocation>
        <location evidence="1">Cell membrane</location>
        <topology evidence="1">Multi-pass membrane protein</topology>
    </subcellularLocation>
</comment>
<dbReference type="InterPro" id="IPR036640">
    <property type="entry name" value="ABC1_TM_sf"/>
</dbReference>
<feature type="transmembrane region" description="Helical" evidence="7">
    <location>
        <begin position="175"/>
        <end position="193"/>
    </location>
</feature>
<dbReference type="InterPro" id="IPR003439">
    <property type="entry name" value="ABC_transporter-like_ATP-bd"/>
</dbReference>
<evidence type="ECO:0000259" key="8">
    <source>
        <dbReference type="PROSITE" id="PS50893"/>
    </source>
</evidence>
<dbReference type="InterPro" id="IPR027417">
    <property type="entry name" value="P-loop_NTPase"/>
</dbReference>
<keyword evidence="5 7" id="KW-1133">Transmembrane helix</keyword>
<dbReference type="PANTHER" id="PTHR24221:SF654">
    <property type="entry name" value="ATP-BINDING CASSETTE SUB-FAMILY B MEMBER 6"/>
    <property type="match status" value="1"/>
</dbReference>
<dbReference type="SUPFAM" id="SSF90123">
    <property type="entry name" value="ABC transporter transmembrane region"/>
    <property type="match status" value="1"/>
</dbReference>
<feature type="transmembrane region" description="Helical" evidence="7">
    <location>
        <begin position="33"/>
        <end position="59"/>
    </location>
</feature>
<feature type="transmembrane region" description="Helical" evidence="7">
    <location>
        <begin position="255"/>
        <end position="279"/>
    </location>
</feature>
<evidence type="ECO:0000256" key="5">
    <source>
        <dbReference type="ARBA" id="ARBA00022989"/>
    </source>
</evidence>
<protein>
    <submittedName>
        <fullName evidence="10">Thiol reductant ABC exporter subunit CydC</fullName>
    </submittedName>
</protein>
<evidence type="ECO:0000313" key="11">
    <source>
        <dbReference type="Proteomes" id="UP000679335"/>
    </source>
</evidence>
<dbReference type="RefSeq" id="WP_208195455.1">
    <property type="nucleotide sequence ID" value="NZ_CP076023.1"/>
</dbReference>
<dbReference type="InterPro" id="IPR017871">
    <property type="entry name" value="ABC_transporter-like_CS"/>
</dbReference>
<dbReference type="PROSITE" id="PS00211">
    <property type="entry name" value="ABC_TRANSPORTER_1"/>
    <property type="match status" value="1"/>
</dbReference>
<evidence type="ECO:0000259" key="9">
    <source>
        <dbReference type="PROSITE" id="PS50929"/>
    </source>
</evidence>
<keyword evidence="4" id="KW-0067">ATP-binding</keyword>
<evidence type="ECO:0000256" key="4">
    <source>
        <dbReference type="ARBA" id="ARBA00022840"/>
    </source>
</evidence>
<proteinExistence type="predicted"/>
<evidence type="ECO:0000256" key="2">
    <source>
        <dbReference type="ARBA" id="ARBA00022692"/>
    </source>
</evidence>
<evidence type="ECO:0000256" key="3">
    <source>
        <dbReference type="ARBA" id="ARBA00022741"/>
    </source>
</evidence>
<evidence type="ECO:0000256" key="6">
    <source>
        <dbReference type="ARBA" id="ARBA00023136"/>
    </source>
</evidence>
<keyword evidence="2 7" id="KW-0812">Transmembrane</keyword>
<dbReference type="EMBL" id="CP076023">
    <property type="protein sequence ID" value="QWC14961.1"/>
    <property type="molecule type" value="Genomic_DNA"/>
</dbReference>
<keyword evidence="3" id="KW-0547">Nucleotide-binding</keyword>
<dbReference type="PROSITE" id="PS50893">
    <property type="entry name" value="ABC_TRANSPORTER_2"/>
    <property type="match status" value="1"/>
</dbReference>
<evidence type="ECO:0000256" key="7">
    <source>
        <dbReference type="SAM" id="Phobius"/>
    </source>
</evidence>
<dbReference type="InterPro" id="IPR014223">
    <property type="entry name" value="ABC_CydC/D"/>
</dbReference>
<dbReference type="Pfam" id="PF00005">
    <property type="entry name" value="ABC_tran"/>
    <property type="match status" value="1"/>
</dbReference>
<dbReference type="InterPro" id="IPR003593">
    <property type="entry name" value="AAA+_ATPase"/>
</dbReference>
<dbReference type="PROSITE" id="PS50929">
    <property type="entry name" value="ABC_TM1F"/>
    <property type="match status" value="1"/>
</dbReference>
<dbReference type="Gene3D" id="1.20.1560.10">
    <property type="entry name" value="ABC transporter type 1, transmembrane domain"/>
    <property type="match status" value="1"/>
</dbReference>
<feature type="transmembrane region" description="Helical" evidence="7">
    <location>
        <begin position="149"/>
        <end position="169"/>
    </location>
</feature>
<reference evidence="10 11" key="1">
    <citation type="submission" date="2021-05" db="EMBL/GenBank/DDBJ databases">
        <title>Novel species in genus Cellulomonas.</title>
        <authorList>
            <person name="Zhang G."/>
        </authorList>
    </citation>
    <scope>NUCLEOTIDE SEQUENCE [LARGE SCALE GENOMIC DNA]</scope>
    <source>
        <strain evidence="11">zg-ZUI157</strain>
    </source>
</reference>
<keyword evidence="6 7" id="KW-0472">Membrane</keyword>
<evidence type="ECO:0000256" key="1">
    <source>
        <dbReference type="ARBA" id="ARBA00004651"/>
    </source>
</evidence>
<feature type="domain" description="ABC transmembrane type-1" evidence="9">
    <location>
        <begin position="34"/>
        <end position="317"/>
    </location>
</feature>
<dbReference type="Proteomes" id="UP000679335">
    <property type="component" value="Chromosome"/>
</dbReference>
<sequence>MTASVPAPLTAARPARGTLRRAVRLLDVDPRRAALAVLLGTLALGSAVALAAVSAWLIARASQMPPVLELSVATVAVRAFGIGRGVMRYLERLVSHDIALRGMAHLRATLYERLAAGSPQTLLAVRRGDLLARVGADVDAVGDVVVRGLLPSAVAVTLGTGTTVAMALFWPPAGLALGVCLLAAGVVAPWLTARGARTAEARGVQARARMSAASLGVLDDAGPLAVSGRLSGELEALRAADADLARAADAGARPAALAAAVGQLAVGAAVVAALVTGVPGVRAGLLTPVELAVVVLTPLAAFEATSLLPAAAVQLQRSRAAAARVLALLDGPGPAPGSVSRPVSAAADPPARGRGPVLVATGLACGWPGRPPALRDVDLTLAPGGRLAVAGPSGEGKTTLLLTLAGLLPPVAGSVTLDGVPLSTAGPGRVVGDVVMTGEDAHVFGTSVLENLRVARGDVTPAEATDALRRVGLGRWLAGLPDGLDTLVGSDARTVSGGERRRLLLARALLSDAPLLLVDEPAEHLDAATADAVLHELWHAPATRRGTARGVLVVSHRLGPLAAADEVLWLADGRVAARGTHAHLATHVPDYGDAVQSEEQETS</sequence>
<name>A0ABX8GHF3_9CELL</name>